<reference evidence="1 2" key="1">
    <citation type="submission" date="2020-12" db="EMBL/GenBank/DDBJ databases">
        <title>Concerted genomic and epigenomic changes stabilize Arabidopsis allopolyploids.</title>
        <authorList>
            <person name="Chen Z."/>
        </authorList>
    </citation>
    <scope>NUCLEOTIDE SEQUENCE [LARGE SCALE GENOMIC DNA]</scope>
    <source>
        <strain evidence="1">Allo738</strain>
        <tissue evidence="1">Leaf</tissue>
    </source>
</reference>
<name>A0A8T1ZNI0_9BRAS</name>
<dbReference type="EMBL" id="JAEFBK010000010">
    <property type="protein sequence ID" value="KAG7560992.1"/>
    <property type="molecule type" value="Genomic_DNA"/>
</dbReference>
<dbReference type="Proteomes" id="UP000694240">
    <property type="component" value="Chromosome 10"/>
</dbReference>
<dbReference type="AlphaFoldDB" id="A0A8T1ZNI0"/>
<keyword evidence="2" id="KW-1185">Reference proteome</keyword>
<evidence type="ECO:0000313" key="2">
    <source>
        <dbReference type="Proteomes" id="UP000694240"/>
    </source>
</evidence>
<comment type="caution">
    <text evidence="1">The sequence shown here is derived from an EMBL/GenBank/DDBJ whole genome shotgun (WGS) entry which is preliminary data.</text>
</comment>
<protein>
    <submittedName>
        <fullName evidence="1">Uncharacterized protein</fullName>
    </submittedName>
</protein>
<evidence type="ECO:0000313" key="1">
    <source>
        <dbReference type="EMBL" id="KAG7560992.1"/>
    </source>
</evidence>
<accession>A0A8T1ZNI0</accession>
<organism evidence="1 2">
    <name type="scientific">Arabidopsis thaliana x Arabidopsis arenosa</name>
    <dbReference type="NCBI Taxonomy" id="1240361"/>
    <lineage>
        <taxon>Eukaryota</taxon>
        <taxon>Viridiplantae</taxon>
        <taxon>Streptophyta</taxon>
        <taxon>Embryophyta</taxon>
        <taxon>Tracheophyta</taxon>
        <taxon>Spermatophyta</taxon>
        <taxon>Magnoliopsida</taxon>
        <taxon>eudicotyledons</taxon>
        <taxon>Gunneridae</taxon>
        <taxon>Pentapetalae</taxon>
        <taxon>rosids</taxon>
        <taxon>malvids</taxon>
        <taxon>Brassicales</taxon>
        <taxon>Brassicaceae</taxon>
        <taxon>Camelineae</taxon>
        <taxon>Arabidopsis</taxon>
    </lineage>
</organism>
<sequence>MEKKKKKGNGSKPSLSSLMSSLYDSLNELTLSIDGDVSITDLLAIVATFQSIELQLQAMKDLLRQRKEAIPKGKISSFFYFATLFDNKMTISEIETLQRPISLLTEVYTNMAMRLHPELFSVDTNTSLIQEDANNGISPEAVVVVPSPTQEMQQNNQIQNYPAVVLSPSPTEEILQNNQLQNEPEPLRRERKTGSSWFGNRRWIGSCMKGKERI</sequence>
<gene>
    <name evidence="1" type="ORF">ISN45_Aa05g024550</name>
</gene>
<proteinExistence type="predicted"/>